<reference evidence="3" key="1">
    <citation type="submission" date="2017-09" db="EMBL/GenBank/DDBJ databases">
        <title>Depth-based differentiation of microbial function through sediment-hosted aquifers and enrichment of novel symbionts in the deep terrestrial subsurface.</title>
        <authorList>
            <person name="Probst A.J."/>
            <person name="Ladd B."/>
            <person name="Jarett J.K."/>
            <person name="Geller-Mcgrath D.E."/>
            <person name="Sieber C.M.K."/>
            <person name="Emerson J.B."/>
            <person name="Anantharaman K."/>
            <person name="Thomas B.C."/>
            <person name="Malmstrom R."/>
            <person name="Stieglmeier M."/>
            <person name="Klingl A."/>
            <person name="Woyke T."/>
            <person name="Ryan C.M."/>
            <person name="Banfield J.F."/>
        </authorList>
    </citation>
    <scope>NUCLEOTIDE SEQUENCE [LARGE SCALE GENOMIC DNA]</scope>
</reference>
<dbReference type="EMBL" id="PETZ01000030">
    <property type="protein sequence ID" value="PIV45101.1"/>
    <property type="molecule type" value="Genomic_DNA"/>
</dbReference>
<name>A0A2M7D9H9_9BACT</name>
<protein>
    <recommendedName>
        <fullName evidence="1">Capsule synthesis protein CapA domain-containing protein</fullName>
    </recommendedName>
</protein>
<sequence>TNLGPETWRASGENSGIALVNQENLSLAKQQIKEAKKQVDILIVSLHSGEEYQKEPTQFQIEFSEMAIDAGANLTVGHHSHIVQPNEKYGNGYIFYSLGNFIFDQDFSEETMKGQILEVLIKNKQIKEVIAKETKINNFFQPEFAEKIIEDTQFQISLSSTALEQGDTLLIKIPSLVDADEIGGWFGTTKINFSNLGESLVGIAGIDAKKKPGRYKLTINLPDNYEIEKEINIVKRDFPITELLITKELEERGLTIPKIEENVAKENLVLQEVLSIFTPEVYFDRPFIYPLEKIKDVGAFGNIRKSGEISLQHLGVDLEADIDTPVYAINDGTVRLSQELTNYGKIIIIDHGMGIFSLYLHLDEFKVFERKAVKKGEIIALSGNTGYSIAPHLHLGVKISGSSVDPLRFIETTEKEMLK</sequence>
<comment type="caution">
    <text evidence="2">The sequence shown here is derived from an EMBL/GenBank/DDBJ whole genome shotgun (WGS) entry which is preliminary data.</text>
</comment>
<dbReference type="Gene3D" id="2.70.70.10">
    <property type="entry name" value="Glucose Permease (Domain IIA)"/>
    <property type="match status" value="1"/>
</dbReference>
<gene>
    <name evidence="2" type="ORF">COS25_01645</name>
</gene>
<dbReference type="PANTHER" id="PTHR21666:SF287">
    <property type="entry name" value="CYTOPLASMIC MEMBRANE PROTEIN"/>
    <property type="match status" value="1"/>
</dbReference>
<dbReference type="InterPro" id="IPR050570">
    <property type="entry name" value="Cell_wall_metabolism_enzyme"/>
</dbReference>
<dbReference type="Pfam" id="PF01551">
    <property type="entry name" value="Peptidase_M23"/>
    <property type="match status" value="1"/>
</dbReference>
<dbReference type="PANTHER" id="PTHR21666">
    <property type="entry name" value="PEPTIDASE-RELATED"/>
    <property type="match status" value="1"/>
</dbReference>
<dbReference type="AlphaFoldDB" id="A0A2M7D9H9"/>
<dbReference type="InterPro" id="IPR016047">
    <property type="entry name" value="M23ase_b-sheet_dom"/>
</dbReference>
<feature type="non-terminal residue" evidence="2">
    <location>
        <position position="1"/>
    </location>
</feature>
<evidence type="ECO:0000313" key="3">
    <source>
        <dbReference type="Proteomes" id="UP000230864"/>
    </source>
</evidence>
<dbReference type="Pfam" id="PF09587">
    <property type="entry name" value="PGA_cap"/>
    <property type="match status" value="1"/>
</dbReference>
<dbReference type="SUPFAM" id="SSF51261">
    <property type="entry name" value="Duplicated hybrid motif"/>
    <property type="match status" value="1"/>
</dbReference>
<dbReference type="InterPro" id="IPR019079">
    <property type="entry name" value="Capsule_synth_CapA"/>
</dbReference>
<dbReference type="Gene3D" id="3.60.21.10">
    <property type="match status" value="1"/>
</dbReference>
<organism evidence="2 3">
    <name type="scientific">Candidatus Nealsonbacteria bacterium CG02_land_8_20_14_3_00_37_10</name>
    <dbReference type="NCBI Taxonomy" id="1974699"/>
    <lineage>
        <taxon>Bacteria</taxon>
        <taxon>Candidatus Nealsoniibacteriota</taxon>
    </lineage>
</organism>
<dbReference type="Proteomes" id="UP000230864">
    <property type="component" value="Unassembled WGS sequence"/>
</dbReference>
<dbReference type="GO" id="GO:0004222">
    <property type="term" value="F:metalloendopeptidase activity"/>
    <property type="evidence" value="ECO:0007669"/>
    <property type="project" value="TreeGrafter"/>
</dbReference>
<dbReference type="SMART" id="SM00854">
    <property type="entry name" value="PGA_cap"/>
    <property type="match status" value="1"/>
</dbReference>
<dbReference type="CDD" id="cd12797">
    <property type="entry name" value="M23_peptidase"/>
    <property type="match status" value="1"/>
</dbReference>
<accession>A0A2M7D9H9</accession>
<proteinExistence type="predicted"/>
<evidence type="ECO:0000259" key="1">
    <source>
        <dbReference type="SMART" id="SM00854"/>
    </source>
</evidence>
<dbReference type="InterPro" id="IPR029052">
    <property type="entry name" value="Metallo-depent_PP-like"/>
</dbReference>
<dbReference type="SUPFAM" id="SSF56300">
    <property type="entry name" value="Metallo-dependent phosphatases"/>
    <property type="match status" value="1"/>
</dbReference>
<feature type="domain" description="Capsule synthesis protein CapA" evidence="1">
    <location>
        <begin position="1"/>
        <end position="105"/>
    </location>
</feature>
<evidence type="ECO:0000313" key="2">
    <source>
        <dbReference type="EMBL" id="PIV45101.1"/>
    </source>
</evidence>
<dbReference type="InterPro" id="IPR011055">
    <property type="entry name" value="Dup_hybrid_motif"/>
</dbReference>